<proteinExistence type="predicted"/>
<reference evidence="2 3" key="1">
    <citation type="journal article" date="2014" name="Environ. Microbiol.">
        <title>Insights into organohalide respiration and the versatile catabolism of Sulfurospirillum multivorans gained from comparative genomics and physiological studies.</title>
        <authorList>
            <person name="Goris T."/>
            <person name="Schubert T."/>
            <person name="Gadkari J."/>
            <person name="Wubet T."/>
            <person name="Tarkka M."/>
            <person name="Buscot F."/>
            <person name="Adrian L."/>
            <person name="Diekert G."/>
        </authorList>
    </citation>
    <scope>NUCLEOTIDE SEQUENCE [LARGE SCALE GENOMIC DNA]</scope>
    <source>
        <strain evidence="3">DM 12446 / JCM 15788 / NBRC 109480</strain>
    </source>
</reference>
<feature type="domain" description="Glycosyltransferase 2-like" evidence="1">
    <location>
        <begin position="131"/>
        <end position="213"/>
    </location>
</feature>
<dbReference type="SUPFAM" id="SSF53448">
    <property type="entry name" value="Nucleotide-diphospho-sugar transferases"/>
    <property type="match status" value="1"/>
</dbReference>
<gene>
    <name evidence="2" type="ORF">SMUL_2534</name>
</gene>
<dbReference type="GO" id="GO:0044010">
    <property type="term" value="P:single-species biofilm formation"/>
    <property type="evidence" value="ECO:0007669"/>
    <property type="project" value="TreeGrafter"/>
</dbReference>
<evidence type="ECO:0000313" key="3">
    <source>
        <dbReference type="Proteomes" id="UP000019322"/>
    </source>
</evidence>
<protein>
    <submittedName>
        <fullName evidence="2">Glycosyltransferase</fullName>
    </submittedName>
</protein>
<dbReference type="PANTHER" id="PTHR43685:SF13">
    <property type="entry name" value="O ANTIGEN BIOSYNTHESIS RHAMNOSYLTRANSFERASE RFBN"/>
    <property type="match status" value="1"/>
</dbReference>
<evidence type="ECO:0000259" key="1">
    <source>
        <dbReference type="Pfam" id="PF13632"/>
    </source>
</evidence>
<accession>A0AA86DYY6</accession>
<sequence>MKIQTIIPILDPQSSFFNKTITALHVQKVKSSTLLINSGYTIPHGNFEVVKIDKTTFNHANTRNLSLKYEADFYLFMTQDAMPYDEHLIAELLKAFEDEEVVVSYARQIPYKDADAIEVFARTTNYPARSRIKFRKDLTQLGIKTFFCSDSCAMYRASYFKEVGGFKQGLNTNEDMEYAARAIMNGKKVAYVAEAKVYHSHTFTYKDIWRRYRAIGKFFKENQWILDVVSQYTKAESTGIKQAVAELKYLLKNSPLDIPRSILFSLIKYFAFKSAS</sequence>
<dbReference type="PANTHER" id="PTHR43685">
    <property type="entry name" value="GLYCOSYLTRANSFERASE"/>
    <property type="match status" value="1"/>
</dbReference>
<dbReference type="AlphaFoldDB" id="A0AA86DYY6"/>
<evidence type="ECO:0000313" key="2">
    <source>
        <dbReference type="EMBL" id="AHJ13778.1"/>
    </source>
</evidence>
<organism evidence="2 3">
    <name type="scientific">Sulfurospirillum multivorans (strain DM 12446 / JCM 15788 / NBRC 109480)</name>
    <dbReference type="NCBI Taxonomy" id="1150621"/>
    <lineage>
        <taxon>Bacteria</taxon>
        <taxon>Pseudomonadati</taxon>
        <taxon>Campylobacterota</taxon>
        <taxon>Epsilonproteobacteria</taxon>
        <taxon>Campylobacterales</taxon>
        <taxon>Sulfurospirillaceae</taxon>
        <taxon>Sulfurospirillum</taxon>
    </lineage>
</organism>
<dbReference type="RefSeq" id="WP_158506029.1">
    <property type="nucleotide sequence ID" value="NZ_CP007201.1"/>
</dbReference>
<dbReference type="Proteomes" id="UP000019322">
    <property type="component" value="Chromosome"/>
</dbReference>
<dbReference type="InterPro" id="IPR029044">
    <property type="entry name" value="Nucleotide-diphossugar_trans"/>
</dbReference>
<dbReference type="InterPro" id="IPR001173">
    <property type="entry name" value="Glyco_trans_2-like"/>
</dbReference>
<name>A0AA86DYY6_SULMK</name>
<dbReference type="Gene3D" id="3.90.550.10">
    <property type="entry name" value="Spore Coat Polysaccharide Biosynthesis Protein SpsA, Chain A"/>
    <property type="match status" value="1"/>
</dbReference>
<dbReference type="Pfam" id="PF13632">
    <property type="entry name" value="Glyco_trans_2_3"/>
    <property type="match status" value="1"/>
</dbReference>
<dbReference type="InterPro" id="IPR050834">
    <property type="entry name" value="Glycosyltransf_2"/>
</dbReference>
<dbReference type="KEGG" id="smul:SMUL_2534"/>
<dbReference type="EMBL" id="CP007201">
    <property type="protein sequence ID" value="AHJ13778.1"/>
    <property type="molecule type" value="Genomic_DNA"/>
</dbReference>